<accession>A0AC61QY10</accession>
<reference evidence="1" key="1">
    <citation type="submission" date="2019-04" db="EMBL/GenBank/DDBJ databases">
        <title>Microbes associate with the intestines of laboratory mice.</title>
        <authorList>
            <person name="Navarre W."/>
            <person name="Wong E."/>
            <person name="Huang K."/>
            <person name="Tropini C."/>
            <person name="Ng K."/>
            <person name="Yu B."/>
        </authorList>
    </citation>
    <scope>NUCLEOTIDE SEQUENCE</scope>
    <source>
        <strain evidence="1">NM72_1-8</strain>
    </source>
</reference>
<name>A0AC61QY10_9FIRM</name>
<gene>
    <name evidence="1" type="ORF">E5357_10120</name>
</gene>
<dbReference type="Proteomes" id="UP000307720">
    <property type="component" value="Unassembled WGS sequence"/>
</dbReference>
<proteinExistence type="predicted"/>
<protein>
    <submittedName>
        <fullName evidence="1">Peptidoglycan-binding protein</fullName>
    </submittedName>
</protein>
<dbReference type="EMBL" id="SRZB01000022">
    <property type="protein sequence ID" value="TGX98082.1"/>
    <property type="molecule type" value="Genomic_DNA"/>
</dbReference>
<evidence type="ECO:0000313" key="2">
    <source>
        <dbReference type="Proteomes" id="UP000307720"/>
    </source>
</evidence>
<comment type="caution">
    <text evidence="1">The sequence shown here is derived from an EMBL/GenBank/DDBJ whole genome shotgun (WGS) entry which is preliminary data.</text>
</comment>
<keyword evidence="2" id="KW-1185">Reference proteome</keyword>
<organism evidence="1 2">
    <name type="scientific">Hominisplanchenecus murintestinalis</name>
    <dbReference type="NCBI Taxonomy" id="2941517"/>
    <lineage>
        <taxon>Bacteria</taxon>
        <taxon>Bacillati</taxon>
        <taxon>Bacillota</taxon>
        <taxon>Clostridia</taxon>
        <taxon>Lachnospirales</taxon>
        <taxon>Lachnospiraceae</taxon>
        <taxon>Hominisplanchenecus</taxon>
    </lineage>
</organism>
<evidence type="ECO:0000313" key="1">
    <source>
        <dbReference type="EMBL" id="TGX98082.1"/>
    </source>
</evidence>
<sequence length="102" mass="11540">MYINTAEEIAGIPLSWPGELLDIGTRGDKVEQIQDQLNAISNNYPRIPKIAVDGIYGERTQNAVRVFQEVFGLPETGVVDYRTWYKIQEIYVGVTRIAELNP</sequence>